<evidence type="ECO:0000256" key="6">
    <source>
        <dbReference type="ARBA" id="ARBA00038452"/>
    </source>
</evidence>
<keyword evidence="5" id="KW-0677">Repeat</keyword>
<dbReference type="GO" id="GO:0035591">
    <property type="term" value="F:signaling adaptor activity"/>
    <property type="evidence" value="ECO:0007669"/>
    <property type="project" value="TreeGrafter"/>
</dbReference>
<dbReference type="InterPro" id="IPR015943">
    <property type="entry name" value="WD40/YVTN_repeat-like_dom_sf"/>
</dbReference>
<dbReference type="PROSITE" id="PS50908">
    <property type="entry name" value="RWD"/>
    <property type="match status" value="1"/>
</dbReference>
<dbReference type="GO" id="GO:1904263">
    <property type="term" value="P:positive regulation of TORC1 signaling"/>
    <property type="evidence" value="ECO:0007669"/>
    <property type="project" value="EnsemblFungi"/>
</dbReference>
<comment type="similarity">
    <text evidence="6">Belongs to the WD repeat WDR59 family.</text>
</comment>
<dbReference type="PROSITE" id="PS50089">
    <property type="entry name" value="ZF_RING_2"/>
    <property type="match status" value="1"/>
</dbReference>
<accession>W6MX38</accession>
<dbReference type="CDD" id="cd16488">
    <property type="entry name" value="mRING-H2-C3H3C2_Mio-like"/>
    <property type="match status" value="1"/>
</dbReference>
<dbReference type="Pfam" id="PF00400">
    <property type="entry name" value="WD40"/>
    <property type="match status" value="2"/>
</dbReference>
<feature type="repeat" description="WD" evidence="8">
    <location>
        <begin position="196"/>
        <end position="229"/>
    </location>
</feature>
<gene>
    <name evidence="12" type="ORF">KUCA_T00004197001</name>
</gene>
<evidence type="ECO:0000256" key="3">
    <source>
        <dbReference type="ARBA" id="ARBA00022554"/>
    </source>
</evidence>
<dbReference type="HOGENOM" id="CLU_001497_0_0_1"/>
<dbReference type="Pfam" id="PF17120">
    <property type="entry name" value="zf-RING_16"/>
    <property type="match status" value="1"/>
</dbReference>
<evidence type="ECO:0000313" key="12">
    <source>
        <dbReference type="EMBL" id="CDK28215.1"/>
    </source>
</evidence>
<dbReference type="GO" id="GO:0034198">
    <property type="term" value="P:cellular response to amino acid starvation"/>
    <property type="evidence" value="ECO:0007669"/>
    <property type="project" value="TreeGrafter"/>
</dbReference>
<dbReference type="Proteomes" id="UP000019384">
    <property type="component" value="Unassembled WGS sequence"/>
</dbReference>
<comment type="subcellular location">
    <subcellularLocation>
        <location evidence="2">Vacuole</location>
    </subcellularLocation>
</comment>
<protein>
    <recommendedName>
        <fullName evidence="14">Maintenance of telomere capping protein 5</fullName>
    </recommendedName>
</protein>
<dbReference type="InterPro" id="IPR016135">
    <property type="entry name" value="UBQ-conjugating_enzyme/RWD"/>
</dbReference>
<feature type="repeat" description="WD" evidence="8">
    <location>
        <begin position="109"/>
        <end position="151"/>
    </location>
</feature>
<feature type="domain" description="RWD" evidence="11">
    <location>
        <begin position="437"/>
        <end position="548"/>
    </location>
</feature>
<comment type="function">
    <text evidence="1">May be involved in a process influencing telomere capping.</text>
</comment>
<dbReference type="GO" id="GO:0035859">
    <property type="term" value="C:Seh1-associated complex"/>
    <property type="evidence" value="ECO:0007669"/>
    <property type="project" value="EnsemblFungi"/>
</dbReference>
<evidence type="ECO:0000256" key="5">
    <source>
        <dbReference type="ARBA" id="ARBA00022737"/>
    </source>
</evidence>
<dbReference type="InterPro" id="IPR019775">
    <property type="entry name" value="WD40_repeat_CS"/>
</dbReference>
<evidence type="ECO:0008006" key="14">
    <source>
        <dbReference type="Google" id="ProtNLM"/>
    </source>
</evidence>
<evidence type="ECO:0000256" key="7">
    <source>
        <dbReference type="PROSITE-ProRule" id="PRU00175"/>
    </source>
</evidence>
<keyword evidence="4 8" id="KW-0853">WD repeat</keyword>
<dbReference type="STRING" id="1382522.W6MX38"/>
<dbReference type="Pfam" id="PF05773">
    <property type="entry name" value="RWD"/>
    <property type="match status" value="1"/>
</dbReference>
<keyword evidence="7" id="KW-0863">Zinc-finger</keyword>
<evidence type="ECO:0000313" key="13">
    <source>
        <dbReference type="Proteomes" id="UP000019384"/>
    </source>
</evidence>
<dbReference type="Gene3D" id="2.130.10.10">
    <property type="entry name" value="YVTN repeat-like/Quinoprotein amine dehydrogenase"/>
    <property type="match status" value="1"/>
</dbReference>
<dbReference type="SMART" id="SM00320">
    <property type="entry name" value="WD40"/>
    <property type="match status" value="5"/>
</dbReference>
<dbReference type="PROSITE" id="PS50082">
    <property type="entry name" value="WD_REPEATS_2"/>
    <property type="match status" value="2"/>
</dbReference>
<dbReference type="InterPro" id="IPR036322">
    <property type="entry name" value="WD40_repeat_dom_sf"/>
</dbReference>
<dbReference type="Gene3D" id="3.10.110.10">
    <property type="entry name" value="Ubiquitin Conjugating Enzyme"/>
    <property type="match status" value="1"/>
</dbReference>
<dbReference type="PROSITE" id="PS50294">
    <property type="entry name" value="WD_REPEATS_REGION"/>
    <property type="match status" value="1"/>
</dbReference>
<dbReference type="SUPFAM" id="SSF50978">
    <property type="entry name" value="WD40 repeat-like"/>
    <property type="match status" value="1"/>
</dbReference>
<evidence type="ECO:0000256" key="4">
    <source>
        <dbReference type="ARBA" id="ARBA00022574"/>
    </source>
</evidence>
<organism evidence="12 13">
    <name type="scientific">Kuraishia capsulata CBS 1993</name>
    <dbReference type="NCBI Taxonomy" id="1382522"/>
    <lineage>
        <taxon>Eukaryota</taxon>
        <taxon>Fungi</taxon>
        <taxon>Dikarya</taxon>
        <taxon>Ascomycota</taxon>
        <taxon>Saccharomycotina</taxon>
        <taxon>Pichiomycetes</taxon>
        <taxon>Pichiales</taxon>
        <taxon>Pichiaceae</taxon>
        <taxon>Kuraishia</taxon>
    </lineage>
</organism>
<dbReference type="RefSeq" id="XP_022460205.1">
    <property type="nucleotide sequence ID" value="XM_022600905.1"/>
</dbReference>
<dbReference type="GO" id="GO:0008270">
    <property type="term" value="F:zinc ion binding"/>
    <property type="evidence" value="ECO:0007669"/>
    <property type="project" value="UniProtKB-KW"/>
</dbReference>
<dbReference type="InterPro" id="IPR049566">
    <property type="entry name" value="WDR59_RTC1-like_RING_Znf"/>
</dbReference>
<dbReference type="GO" id="GO:0005774">
    <property type="term" value="C:vacuolar membrane"/>
    <property type="evidence" value="ECO:0007669"/>
    <property type="project" value="TreeGrafter"/>
</dbReference>
<name>W6MX38_9ASCO</name>
<dbReference type="PANTHER" id="PTHR46170">
    <property type="entry name" value="GATOR COMPLEX PROTEIN WDR59"/>
    <property type="match status" value="1"/>
</dbReference>
<dbReference type="AlphaFoldDB" id="W6MX38"/>
<keyword evidence="3" id="KW-0926">Vacuole</keyword>
<dbReference type="InterPro" id="IPR001841">
    <property type="entry name" value="Znf_RING"/>
</dbReference>
<dbReference type="InterPro" id="IPR001680">
    <property type="entry name" value="WD40_rpt"/>
</dbReference>
<dbReference type="GeneID" id="34521593"/>
<evidence type="ECO:0000256" key="1">
    <source>
        <dbReference type="ARBA" id="ARBA00002738"/>
    </source>
</evidence>
<feature type="domain" description="RING-type" evidence="10">
    <location>
        <begin position="1131"/>
        <end position="1170"/>
    </location>
</feature>
<evidence type="ECO:0000256" key="9">
    <source>
        <dbReference type="SAM" id="MobiDB-lite"/>
    </source>
</evidence>
<feature type="region of interest" description="Disordered" evidence="9">
    <location>
        <begin position="664"/>
        <end position="707"/>
    </location>
</feature>
<dbReference type="InterPro" id="IPR049567">
    <property type="entry name" value="WDR59-like"/>
</dbReference>
<evidence type="ECO:0000259" key="10">
    <source>
        <dbReference type="PROSITE" id="PS50089"/>
    </source>
</evidence>
<keyword evidence="7" id="KW-0479">Metal-binding</keyword>
<keyword evidence="7" id="KW-0862">Zinc</keyword>
<dbReference type="PROSITE" id="PS00678">
    <property type="entry name" value="WD_REPEATS_1"/>
    <property type="match status" value="1"/>
</dbReference>
<dbReference type="InterPro" id="IPR006575">
    <property type="entry name" value="RWD_dom"/>
</dbReference>
<reference evidence="12" key="2">
    <citation type="submission" date="2014-02" db="EMBL/GenBank/DDBJ databases">
        <title>Complete DNA sequence of /Kuraishia capsulata/ illustrates novel genomic features among budding yeasts (/Saccharomycotina/).</title>
        <authorList>
            <person name="Morales L."/>
            <person name="Noel B."/>
            <person name="Porcel B."/>
            <person name="Marcet-Houben M."/>
            <person name="Hullo M-F."/>
            <person name="Sacerdot C."/>
            <person name="Tekaia F."/>
            <person name="Leh-Louis V."/>
            <person name="Despons L."/>
            <person name="Khanna V."/>
            <person name="Aury J-M."/>
            <person name="Barbe V."/>
            <person name="Couloux A."/>
            <person name="Labadie K."/>
            <person name="Pelletier E."/>
            <person name="Souciet J-L."/>
            <person name="Boekhout T."/>
            <person name="Gabaldon T."/>
            <person name="Wincker P."/>
            <person name="Dujon B."/>
        </authorList>
    </citation>
    <scope>NUCLEOTIDE SEQUENCE</scope>
    <source>
        <strain evidence="12">CBS 1993</strain>
    </source>
</reference>
<evidence type="ECO:0000256" key="8">
    <source>
        <dbReference type="PROSITE-ProRule" id="PRU00221"/>
    </source>
</evidence>
<dbReference type="SMART" id="SM00591">
    <property type="entry name" value="RWD"/>
    <property type="match status" value="1"/>
</dbReference>
<evidence type="ECO:0000259" key="11">
    <source>
        <dbReference type="PROSITE" id="PS50908"/>
    </source>
</evidence>
<reference evidence="12" key="1">
    <citation type="submission" date="2013-12" db="EMBL/GenBank/DDBJ databases">
        <authorList>
            <person name="Genoscope - CEA"/>
        </authorList>
    </citation>
    <scope>NUCLEOTIDE SEQUENCE</scope>
    <source>
        <strain evidence="12">CBS 1993</strain>
    </source>
</reference>
<proteinExistence type="inferred from homology"/>
<feature type="compositionally biased region" description="Low complexity" evidence="9">
    <location>
        <begin position="688"/>
        <end position="707"/>
    </location>
</feature>
<dbReference type="OrthoDB" id="311712at2759"/>
<evidence type="ECO:0000256" key="2">
    <source>
        <dbReference type="ARBA" id="ARBA00004116"/>
    </source>
</evidence>
<dbReference type="PANTHER" id="PTHR46170:SF1">
    <property type="entry name" value="GATOR COMPLEX PROTEIN WDR59"/>
    <property type="match status" value="1"/>
</dbReference>
<dbReference type="EMBL" id="HG793129">
    <property type="protein sequence ID" value="CDK28215.1"/>
    <property type="molecule type" value="Genomic_DNA"/>
</dbReference>
<sequence>METQKGSPYDSATFGNSLSLRVDGAIGAMSLSPCGRDAVLAGRRGLFVIDLDDPFAQPRWLHHVTSWEVADVQWSPHKSKPSWVVSTSNQKALVWNLARSSTDAIEHVLHAHDRAITDINFHPDNPEVLATCSVDTFSFAWDLRTPRRPVARWADWRSATSQVKWNYKNPNIIASAHDNYFYIWDMRKGAMPLEKIMAHNGRVNGLDFSRDHETEIISCSNDMTVKFWDYGESVTEPKFTINTDFPVSRARHVPFGDKGCGIMPAHGGNNSVYIVNYKDQTGESKLRPGYIFKGHTEPVKDFLWRSRHSDNTSVDDRDVQLVTWSKDNDLRLWPVSEDIYDRFNYEKNKELPEGTKLIDFDYRTYRSEPVTSSDDRLKRFKKDAFVSSRGSSSRDNQFNHLDWISGVRIGQSAQAPSDSPNAFSFGGDSLQPANLGEEVSSVGHKFPKLRFEKISVSTGQLILSLNGPWSATNKEDLVFLRMEINFPKDYPSKTGKPTFNIEENQDLDSEKEKEILQNLNEISERFCGAGRHCLEQCLRSLLGEKVSLEFDAFDENDLPLDPFDIPQAGDFNDVESMPTSLSDDSDDELVPITSTSVQTETDGMPFTKPAFDSTPIPKGCGAVWTASGHLVCFFIPKHEENKPTQLKFDQQGFTLAGTLKKKKAGSSVGDASSKGGRVASSKLEDSSGESSDSDSYSSDDSFSNDLDILQNDRPYRSAVTGLMRKNVGLRHYTLGEAKSATLGNASVPTERSLGTQTSRGHNSNIVTIHDFSDLIPSKMELAYEYRMLGDTPEKLSVHNAAVAEKYGYKDIADCWKILEVILVKDVHLPDILNNSDLSVVLQHELHQKFVTDLSKVDVETNYRFYWGAHPFGSRWLARAIMEYYEKLGNIQMLAMLACIMHEHKLHKTDPTIPIHTPYMRPPTLVNKQSVIGRFASAKGSNVGDNELEAVGNSACSSVSSYDASGSVSFHSGSPERFGSYFKRGIGNVPPLPGVSPTNSGSRKSVVTMTSRTSSFLIPQKSHILQGAPKVKIQMFNEVALDLSDDVYSVPLLDPAFEEKYQMYRSQYASLLFYWGLPVNRIKVLKFNYEDSIFKNSAAVDEYRGQVGLNGYSDTHIKDLSKAKVLKEQKLCNYCSMTIKKRLIVCTTCNHIMHADCAMQWWEGEQQTECPGGCGCICLSKKFYEH</sequence>
<keyword evidence="13" id="KW-1185">Reference proteome</keyword>